<comment type="caution">
    <text evidence="1">The sequence shown here is derived from an EMBL/GenBank/DDBJ whole genome shotgun (WGS) entry which is preliminary data.</text>
</comment>
<sequence>MEILELLENSAYFKERLSALKNNRKTFFSGLIGSAKSAVLAVLAGHFKNILVITGTSLEAESIREEIRSFSGRE</sequence>
<accession>A0A9D6YXI0</accession>
<name>A0A9D6YXI0_UNCSA</name>
<evidence type="ECO:0000313" key="1">
    <source>
        <dbReference type="EMBL" id="MBI5078575.1"/>
    </source>
</evidence>
<feature type="non-terminal residue" evidence="1">
    <location>
        <position position="74"/>
    </location>
</feature>
<gene>
    <name evidence="1" type="ORF">HZB08_00945</name>
</gene>
<dbReference type="Proteomes" id="UP000808761">
    <property type="component" value="Unassembled WGS sequence"/>
</dbReference>
<evidence type="ECO:0000313" key="2">
    <source>
        <dbReference type="Proteomes" id="UP000808761"/>
    </source>
</evidence>
<dbReference type="EMBL" id="JACRKR010000047">
    <property type="protein sequence ID" value="MBI5078575.1"/>
    <property type="molecule type" value="Genomic_DNA"/>
</dbReference>
<reference evidence="1" key="1">
    <citation type="submission" date="2020-07" db="EMBL/GenBank/DDBJ databases">
        <title>Huge and variable diversity of episymbiotic CPR bacteria and DPANN archaea in groundwater ecosystems.</title>
        <authorList>
            <person name="He C.Y."/>
            <person name="Keren R."/>
            <person name="Whittaker M."/>
            <person name="Farag I.F."/>
            <person name="Doudna J."/>
            <person name="Cate J.H.D."/>
            <person name="Banfield J.F."/>
        </authorList>
    </citation>
    <scope>NUCLEOTIDE SEQUENCE</scope>
    <source>
        <strain evidence="1">NC_groundwater_1860_Pr3_B-0.1um_51_7</strain>
    </source>
</reference>
<protein>
    <submittedName>
        <fullName evidence="1">Uncharacterized protein</fullName>
    </submittedName>
</protein>
<organism evidence="1 2">
    <name type="scientific">Candidatus Saganbacteria bacterium</name>
    <dbReference type="NCBI Taxonomy" id="2575572"/>
    <lineage>
        <taxon>Bacteria</taxon>
        <taxon>Bacillati</taxon>
        <taxon>Saganbacteria</taxon>
    </lineage>
</organism>
<dbReference type="AlphaFoldDB" id="A0A9D6YXI0"/>
<proteinExistence type="predicted"/>